<evidence type="ECO:0000313" key="2">
    <source>
        <dbReference type="EMBL" id="KDE41364.1"/>
    </source>
</evidence>
<dbReference type="RefSeq" id="WP_051632423.1">
    <property type="nucleotide sequence ID" value="NZ_JMSZ01000001.1"/>
</dbReference>
<dbReference type="Pfam" id="PF14090">
    <property type="entry name" value="HTH_39"/>
    <property type="match status" value="1"/>
</dbReference>
<feature type="domain" description="Winged helix-turn-helix" evidence="1">
    <location>
        <begin position="15"/>
        <end position="77"/>
    </location>
</feature>
<dbReference type="AlphaFoldDB" id="A0A063Y6P2"/>
<organism evidence="2 3">
    <name type="scientific">Nitrincola lacisaponensis</name>
    <dbReference type="NCBI Taxonomy" id="267850"/>
    <lineage>
        <taxon>Bacteria</taxon>
        <taxon>Pseudomonadati</taxon>
        <taxon>Pseudomonadota</taxon>
        <taxon>Gammaproteobacteria</taxon>
        <taxon>Oceanospirillales</taxon>
        <taxon>Oceanospirillaceae</taxon>
        <taxon>Nitrincola</taxon>
    </lineage>
</organism>
<keyword evidence="3" id="KW-1185">Reference proteome</keyword>
<proteinExistence type="predicted"/>
<reference evidence="2 3" key="1">
    <citation type="journal article" date="2005" name="Int. J. Syst. Evol. Microbiol.">
        <title>Nitrincola lacisaponensis gen. nov., sp. nov., a novel alkaliphilic bacterium isolated from an alkaline, saline lake.</title>
        <authorList>
            <person name="Dimitriu P.A."/>
            <person name="Shukla S.K."/>
            <person name="Conradt J."/>
            <person name="Marquez M.C."/>
            <person name="Ventosa A."/>
            <person name="Maglia A."/>
            <person name="Peyton B.M."/>
            <person name="Pinkart H.C."/>
            <person name="Mormile M.R."/>
        </authorList>
    </citation>
    <scope>NUCLEOTIDE SEQUENCE [LARGE SCALE GENOMIC DNA]</scope>
    <source>
        <strain evidence="2 3">4CA</strain>
    </source>
</reference>
<name>A0A063Y6P2_9GAMM</name>
<dbReference type="InterPro" id="IPR055245">
    <property type="entry name" value="HTH_proteobacteria"/>
</dbReference>
<protein>
    <recommendedName>
        <fullName evidence="1">Winged helix-turn-helix domain-containing protein</fullName>
    </recommendedName>
</protein>
<gene>
    <name evidence="2" type="ORF">ADINL_0044</name>
</gene>
<sequence length="95" mass="11039">MTDTYHSTDLSLTAQRSRLLKHFVIIGHVSTIEARDELNIMHPAGRVMELRDAGFIIPMVWEWQDDHNGRPHKIGRYHYFGARACLRKRLAEVLA</sequence>
<comment type="caution">
    <text evidence="2">The sequence shown here is derived from an EMBL/GenBank/DDBJ whole genome shotgun (WGS) entry which is preliminary data.</text>
</comment>
<evidence type="ECO:0000259" key="1">
    <source>
        <dbReference type="Pfam" id="PF14090"/>
    </source>
</evidence>
<evidence type="ECO:0000313" key="3">
    <source>
        <dbReference type="Proteomes" id="UP000027318"/>
    </source>
</evidence>
<dbReference type="Proteomes" id="UP000027318">
    <property type="component" value="Unassembled WGS sequence"/>
</dbReference>
<dbReference type="OrthoDB" id="6387921at2"/>
<accession>A0A063Y6P2</accession>
<dbReference type="EMBL" id="JMSZ01000001">
    <property type="protein sequence ID" value="KDE41364.1"/>
    <property type="molecule type" value="Genomic_DNA"/>
</dbReference>